<evidence type="ECO:0000256" key="1">
    <source>
        <dbReference type="SAM" id="Coils"/>
    </source>
</evidence>
<feature type="region of interest" description="Disordered" evidence="2">
    <location>
        <begin position="118"/>
        <end position="185"/>
    </location>
</feature>
<dbReference type="SUPFAM" id="SSF57959">
    <property type="entry name" value="Leucine zipper domain"/>
    <property type="match status" value="1"/>
</dbReference>
<evidence type="ECO:0008006" key="5">
    <source>
        <dbReference type="Google" id="ProtNLM"/>
    </source>
</evidence>
<feature type="compositionally biased region" description="Polar residues" evidence="2">
    <location>
        <begin position="212"/>
        <end position="223"/>
    </location>
</feature>
<organism evidence="3 4">
    <name type="scientific">Somion occarium</name>
    <dbReference type="NCBI Taxonomy" id="3059160"/>
    <lineage>
        <taxon>Eukaryota</taxon>
        <taxon>Fungi</taxon>
        <taxon>Dikarya</taxon>
        <taxon>Basidiomycota</taxon>
        <taxon>Agaricomycotina</taxon>
        <taxon>Agaricomycetes</taxon>
        <taxon>Polyporales</taxon>
        <taxon>Cerrenaceae</taxon>
        <taxon>Somion</taxon>
    </lineage>
</organism>
<feature type="coiled-coil region" evidence="1">
    <location>
        <begin position="31"/>
        <end position="58"/>
    </location>
</feature>
<accession>A0ABP1CN62</accession>
<feature type="region of interest" description="Disordered" evidence="2">
    <location>
        <begin position="206"/>
        <end position="249"/>
    </location>
</feature>
<dbReference type="Gene3D" id="1.20.5.170">
    <property type="match status" value="1"/>
</dbReference>
<gene>
    <name evidence="3" type="ORF">GFSPODELE1_LOCUS1506</name>
</gene>
<proteinExistence type="predicted"/>
<keyword evidence="1" id="KW-0175">Coiled coil</keyword>
<evidence type="ECO:0000313" key="3">
    <source>
        <dbReference type="EMBL" id="CAL1697141.1"/>
    </source>
</evidence>
<protein>
    <recommendedName>
        <fullName evidence="5">BZIP domain-containing protein</fullName>
    </recommendedName>
</protein>
<dbReference type="InterPro" id="IPR046347">
    <property type="entry name" value="bZIP_sf"/>
</dbReference>
<dbReference type="EMBL" id="OZ037944">
    <property type="protein sequence ID" value="CAL1697141.1"/>
    <property type="molecule type" value="Genomic_DNA"/>
</dbReference>
<evidence type="ECO:0000313" key="4">
    <source>
        <dbReference type="Proteomes" id="UP001497453"/>
    </source>
</evidence>
<keyword evidence="4" id="KW-1185">Reference proteome</keyword>
<feature type="compositionally biased region" description="Polar residues" evidence="2">
    <location>
        <begin position="145"/>
        <end position="165"/>
    </location>
</feature>
<dbReference type="Proteomes" id="UP001497453">
    <property type="component" value="Chromosome 1"/>
</dbReference>
<evidence type="ECO:0000256" key="2">
    <source>
        <dbReference type="SAM" id="MobiDB-lite"/>
    </source>
</evidence>
<name>A0ABP1CN62_9APHY</name>
<feature type="compositionally biased region" description="Polar residues" evidence="2">
    <location>
        <begin position="231"/>
        <end position="249"/>
    </location>
</feature>
<reference evidence="4" key="1">
    <citation type="submission" date="2024-04" db="EMBL/GenBank/DDBJ databases">
        <authorList>
            <person name="Shaw F."/>
            <person name="Minotto A."/>
        </authorList>
    </citation>
    <scope>NUCLEOTIDE SEQUENCE [LARGE SCALE GENOMIC DNA]</scope>
</reference>
<sequence length="249" mass="27494">MPRGRKRDPTSSPSRALLQQREYRARRAQYVSSLENRCQMIEEENSQLRQEIADLQLQTGSSGVVANRDPQIIAAAVELLNQLQETTTSVSRFQQLSQPYRQLFVQMNTSGQDVFHLPTPAPTEYVDSDTPVSYSAPARDHVQNVDGSSPESLSVPSIQITHATESSPPSPKSGSDSRDRELDVAPSAEETVCCWGYFDCGEDGTHQHNDQSAHQPMNGTSVIPSDRRTANEQSPSGHFNTSDMRSTSS</sequence>